<feature type="domain" description="DUF4982" evidence="7">
    <location>
        <begin position="644"/>
        <end position="701"/>
    </location>
</feature>
<evidence type="ECO:0000259" key="7">
    <source>
        <dbReference type="Pfam" id="PF16355"/>
    </source>
</evidence>
<dbReference type="SUPFAM" id="SSF49303">
    <property type="entry name" value="beta-Galactosidase/glucuronidase domain"/>
    <property type="match status" value="1"/>
</dbReference>
<dbReference type="EMBL" id="FQXM01000016">
    <property type="protein sequence ID" value="SHH84591.1"/>
    <property type="molecule type" value="Genomic_DNA"/>
</dbReference>
<dbReference type="GO" id="GO:0004553">
    <property type="term" value="F:hydrolase activity, hydrolyzing O-glycosyl compounds"/>
    <property type="evidence" value="ECO:0007669"/>
    <property type="project" value="InterPro"/>
</dbReference>
<evidence type="ECO:0000313" key="10">
    <source>
        <dbReference type="Proteomes" id="UP000184447"/>
    </source>
</evidence>
<dbReference type="AlphaFoldDB" id="A0A1M5WAW0"/>
<dbReference type="SUPFAM" id="SSF49373">
    <property type="entry name" value="Invasin/intimin cell-adhesion fragments"/>
    <property type="match status" value="1"/>
</dbReference>
<sequence length="821" mass="94688">MQGKQYDFNKNWKFYLGDLEDGASNELDDLNWRPLNVPHDWSVEFSFDENKGEGCTGYLLGGIGWYRKSFIMSEETKENITYICFDGIYNNAEIYVNGEMVGDHPYGYAPIYYDISKYLKSPGEKNIISVKVDHSHYADSRWYTGSGIYRKVDLVVVDKLHIPIWGTFITADEINEESARVNMKVTVENRYNEDKDFSISTKIISPSGKEIINSCQSQNIKANEEQYIEQSFKVDNPKLWDINSPLMYTAVTAIRSHGNLIQEYKTPFGIRSIEFDSNKGFYLNGRRVPIKGVCLHHDGGLVGAAVPAGVWRRRLKKLKEAGCNAIRSAHNPCSEEFLNLCDEMGFLLQVEFYDEWDNPKDKRLNMEEKGKDYITSGHAEHFQQWAEKDLKATMLRDRNHPCVFQWSIGNEIEWTYPKNKEATGYFGAEANGNYFWELPPYNREKIRDNYYKLPKEKYEIGDTARKLADWTREMDTTRPVIANCILPSASYESGYADVLDVVGYSYRQVVYDYGHKYYPEKPIMSTESVGQWQEWKQVIEREFVAGMFIWTGIDYMGEANNQWPNKGLSCGMIDFAGFDKHSFHMMKTLWQDEPHVYLTSQNIEESIYEIDESKEVVDKDKDGWKKRLWAWHNMNRHWNYDNEKQIVVEVYSNCPMVELLLNGKSMGKKYLKDFEDRIYKWVVPFNKGTITARGSMNGEIVIDEIVTSGKPAGILLTIDKKQLIADGTDVVHVVAQLVDKDDIPVYNKEKEIKFNVKGECRVLGVDNGASSNVQDYQATTITTNKGRCLLILQSTEVKGNIEVTAESCDFKSETFKISVVE</sequence>
<dbReference type="PANTHER" id="PTHR42732:SF1">
    <property type="entry name" value="BETA-MANNOSIDASE"/>
    <property type="match status" value="1"/>
</dbReference>
<dbReference type="InterPro" id="IPR006103">
    <property type="entry name" value="Glyco_hydro_2_cat"/>
</dbReference>
<dbReference type="InterPro" id="IPR051913">
    <property type="entry name" value="GH2_Domain-Containing"/>
</dbReference>
<evidence type="ECO:0000259" key="4">
    <source>
        <dbReference type="Pfam" id="PF00703"/>
    </source>
</evidence>
<dbReference type="Pfam" id="PF16355">
    <property type="entry name" value="DUF4982"/>
    <property type="match status" value="1"/>
</dbReference>
<evidence type="ECO:0000256" key="1">
    <source>
        <dbReference type="ARBA" id="ARBA00007401"/>
    </source>
</evidence>
<dbReference type="STRING" id="1121316.SAMN02745207_02775"/>
<dbReference type="SUPFAM" id="SSF49785">
    <property type="entry name" value="Galactose-binding domain-like"/>
    <property type="match status" value="1"/>
</dbReference>
<protein>
    <submittedName>
        <fullName evidence="9">Uncharacterized protein</fullName>
    </submittedName>
</protein>
<dbReference type="InterPro" id="IPR008979">
    <property type="entry name" value="Galactose-bd-like_sf"/>
</dbReference>
<evidence type="ECO:0000259" key="6">
    <source>
        <dbReference type="Pfam" id="PF02837"/>
    </source>
</evidence>
<dbReference type="SUPFAM" id="SSF51445">
    <property type="entry name" value="(Trans)glycosidases"/>
    <property type="match status" value="1"/>
</dbReference>
<keyword evidence="3" id="KW-0326">Glycosidase</keyword>
<dbReference type="Pfam" id="PF00703">
    <property type="entry name" value="Glyco_hydro_2"/>
    <property type="match status" value="1"/>
</dbReference>
<reference evidence="9 10" key="1">
    <citation type="submission" date="2016-11" db="EMBL/GenBank/DDBJ databases">
        <authorList>
            <person name="Jaros S."/>
            <person name="Januszkiewicz K."/>
            <person name="Wedrychowicz H."/>
        </authorList>
    </citation>
    <scope>NUCLEOTIDE SEQUENCE [LARGE SCALE GENOMIC DNA]</scope>
    <source>
        <strain evidence="9 10">DSM 8605</strain>
    </source>
</reference>
<dbReference type="InterPro" id="IPR032311">
    <property type="entry name" value="DUF4982"/>
</dbReference>
<organism evidence="9 10">
    <name type="scientific">Clostridium grantii DSM 8605</name>
    <dbReference type="NCBI Taxonomy" id="1121316"/>
    <lineage>
        <taxon>Bacteria</taxon>
        <taxon>Bacillati</taxon>
        <taxon>Bacillota</taxon>
        <taxon>Clostridia</taxon>
        <taxon>Eubacteriales</taxon>
        <taxon>Clostridiaceae</taxon>
        <taxon>Clostridium</taxon>
    </lineage>
</organism>
<dbReference type="InterPro" id="IPR006101">
    <property type="entry name" value="Glyco_hydro_2"/>
</dbReference>
<evidence type="ECO:0000256" key="3">
    <source>
        <dbReference type="ARBA" id="ARBA00023295"/>
    </source>
</evidence>
<dbReference type="Pfam" id="PF02836">
    <property type="entry name" value="Glyco_hydro_2_C"/>
    <property type="match status" value="1"/>
</dbReference>
<dbReference type="PANTHER" id="PTHR42732">
    <property type="entry name" value="BETA-GALACTOSIDASE"/>
    <property type="match status" value="1"/>
</dbReference>
<dbReference type="InterPro" id="IPR006102">
    <property type="entry name" value="Ig-like_GH2"/>
</dbReference>
<dbReference type="Pfam" id="PF18565">
    <property type="entry name" value="Glyco_hydro2_C5"/>
    <property type="match status" value="1"/>
</dbReference>
<dbReference type="Gene3D" id="2.60.120.260">
    <property type="entry name" value="Galactose-binding domain-like"/>
    <property type="match status" value="1"/>
</dbReference>
<evidence type="ECO:0000256" key="2">
    <source>
        <dbReference type="ARBA" id="ARBA00022801"/>
    </source>
</evidence>
<evidence type="ECO:0000259" key="5">
    <source>
        <dbReference type="Pfam" id="PF02836"/>
    </source>
</evidence>
<dbReference type="Gene3D" id="3.20.20.80">
    <property type="entry name" value="Glycosidases"/>
    <property type="match status" value="1"/>
</dbReference>
<dbReference type="Gene3D" id="2.60.40.10">
    <property type="entry name" value="Immunoglobulins"/>
    <property type="match status" value="3"/>
</dbReference>
<keyword evidence="2" id="KW-0378">Hydrolase</keyword>
<proteinExistence type="inferred from homology"/>
<dbReference type="InterPro" id="IPR040605">
    <property type="entry name" value="Glyco_hydro2_dom5"/>
</dbReference>
<feature type="domain" description="Glycoside hydrolase family 2 immunoglobulin-like beta-sandwich" evidence="4">
    <location>
        <begin position="164"/>
        <end position="271"/>
    </location>
</feature>
<dbReference type="GO" id="GO:0005975">
    <property type="term" value="P:carbohydrate metabolic process"/>
    <property type="evidence" value="ECO:0007669"/>
    <property type="project" value="InterPro"/>
</dbReference>
<dbReference type="Pfam" id="PF02837">
    <property type="entry name" value="Glyco_hydro_2_N"/>
    <property type="match status" value="1"/>
</dbReference>
<accession>A0A1M5WAW0</accession>
<dbReference type="InterPro" id="IPR017853">
    <property type="entry name" value="GH"/>
</dbReference>
<evidence type="ECO:0000259" key="8">
    <source>
        <dbReference type="Pfam" id="PF18565"/>
    </source>
</evidence>
<keyword evidence="10" id="KW-1185">Reference proteome</keyword>
<gene>
    <name evidence="9" type="ORF">SAMN02745207_02775</name>
</gene>
<feature type="domain" description="Glycoside hydrolase family 2 catalytic" evidence="5">
    <location>
        <begin position="278"/>
        <end position="412"/>
    </location>
</feature>
<name>A0A1M5WAW0_9CLOT</name>
<comment type="similarity">
    <text evidence="1">Belongs to the glycosyl hydrolase 2 family.</text>
</comment>
<dbReference type="OrthoDB" id="9762066at2"/>
<dbReference type="InterPro" id="IPR013783">
    <property type="entry name" value="Ig-like_fold"/>
</dbReference>
<dbReference type="PRINTS" id="PR00132">
    <property type="entry name" value="GLHYDRLASE2"/>
</dbReference>
<dbReference type="InterPro" id="IPR036156">
    <property type="entry name" value="Beta-gal/glucu_dom_sf"/>
</dbReference>
<dbReference type="RefSeq" id="WP_159434091.1">
    <property type="nucleotide sequence ID" value="NZ_FQXM01000016.1"/>
</dbReference>
<dbReference type="Proteomes" id="UP000184447">
    <property type="component" value="Unassembled WGS sequence"/>
</dbReference>
<feature type="domain" description="Glycoside hydrolase family 2" evidence="8">
    <location>
        <begin position="715"/>
        <end position="815"/>
    </location>
</feature>
<dbReference type="InterPro" id="IPR008964">
    <property type="entry name" value="Invasin/intimin_cell_adhesion"/>
</dbReference>
<feature type="domain" description="Glycosyl hydrolases family 2 sugar binding" evidence="6">
    <location>
        <begin position="62"/>
        <end position="155"/>
    </location>
</feature>
<evidence type="ECO:0000313" key="9">
    <source>
        <dbReference type="EMBL" id="SHH84591.1"/>
    </source>
</evidence>
<dbReference type="InterPro" id="IPR006104">
    <property type="entry name" value="Glyco_hydro_2_N"/>
</dbReference>